<reference evidence="1 2" key="1">
    <citation type="submission" date="2015-09" db="EMBL/GenBank/DDBJ databases">
        <authorList>
            <consortium name="Pathogen Informatics"/>
        </authorList>
    </citation>
    <scope>NUCLEOTIDE SEQUENCE [LARGE SCALE GENOMIC DNA]</scope>
    <source>
        <strain evidence="1 2">2789STDY5608868</strain>
    </source>
</reference>
<organism evidence="1 2">
    <name type="scientific">Anaerostipes hadrus</name>
    <dbReference type="NCBI Taxonomy" id="649756"/>
    <lineage>
        <taxon>Bacteria</taxon>
        <taxon>Bacillati</taxon>
        <taxon>Bacillota</taxon>
        <taxon>Clostridia</taxon>
        <taxon>Lachnospirales</taxon>
        <taxon>Lachnospiraceae</taxon>
        <taxon>Anaerostipes</taxon>
    </lineage>
</organism>
<evidence type="ECO:0000313" key="1">
    <source>
        <dbReference type="EMBL" id="CUM95099.1"/>
    </source>
</evidence>
<sequence length="145" mass="16717">MLILAVGIGIVFCIIVFICYSYKQNQRSKYTSEVYKVFKGQYGRESVISMGYAQTNAFTEPVTLMLAVSKDDHRVVDAWEVTQEEMENSCRSCEEYIGMDLIKYYKENQERIEKSQMMNQTMGRDSAKKQAFDMAVQQILGKLGK</sequence>
<protein>
    <submittedName>
        <fullName evidence="1">Uncharacterized protein</fullName>
    </submittedName>
</protein>
<proteinExistence type="predicted"/>
<dbReference type="AlphaFoldDB" id="A0A173SZB4"/>
<evidence type="ECO:0000313" key="2">
    <source>
        <dbReference type="Proteomes" id="UP000095598"/>
    </source>
</evidence>
<name>A0A173SZB4_ANAHA</name>
<accession>A0A173SZB4</accession>
<gene>
    <name evidence="1" type="ORF">ERS852425_01647</name>
</gene>
<dbReference type="EMBL" id="CYXT01000011">
    <property type="protein sequence ID" value="CUM95099.1"/>
    <property type="molecule type" value="Genomic_DNA"/>
</dbReference>
<dbReference type="RefSeq" id="WP_008392545.1">
    <property type="nucleotide sequence ID" value="NZ_CAXSPF010000019.1"/>
</dbReference>
<dbReference type="Proteomes" id="UP000095598">
    <property type="component" value="Unassembled WGS sequence"/>
</dbReference>